<dbReference type="SUPFAM" id="SSF55031">
    <property type="entry name" value="Bacterial exopeptidase dimerisation domain"/>
    <property type="match status" value="1"/>
</dbReference>
<dbReference type="SUPFAM" id="SSF53187">
    <property type="entry name" value="Zn-dependent exopeptidases"/>
    <property type="match status" value="1"/>
</dbReference>
<dbReference type="RefSeq" id="WP_155305805.1">
    <property type="nucleotide sequence ID" value="NZ_AP021875.1"/>
</dbReference>
<evidence type="ECO:0000256" key="2">
    <source>
        <dbReference type="ARBA" id="ARBA00022723"/>
    </source>
</evidence>
<keyword evidence="7" id="KW-1185">Reference proteome</keyword>
<dbReference type="Gene3D" id="3.40.630.10">
    <property type="entry name" value="Zn peptidases"/>
    <property type="match status" value="2"/>
</dbReference>
<dbReference type="InterPro" id="IPR002933">
    <property type="entry name" value="Peptidase_M20"/>
</dbReference>
<dbReference type="Pfam" id="PF01546">
    <property type="entry name" value="Peptidase_M20"/>
    <property type="match status" value="1"/>
</dbReference>
<dbReference type="PROSITE" id="PS00758">
    <property type="entry name" value="ARGE_DAPE_CPG2_1"/>
    <property type="match status" value="1"/>
</dbReference>
<organism evidence="6 7">
    <name type="scientific">Desulfosarcina widdelii</name>
    <dbReference type="NCBI Taxonomy" id="947919"/>
    <lineage>
        <taxon>Bacteria</taxon>
        <taxon>Pseudomonadati</taxon>
        <taxon>Thermodesulfobacteriota</taxon>
        <taxon>Desulfobacteria</taxon>
        <taxon>Desulfobacterales</taxon>
        <taxon>Desulfosarcinaceae</taxon>
        <taxon>Desulfosarcina</taxon>
    </lineage>
</organism>
<dbReference type="OrthoDB" id="5443984at2"/>
<keyword evidence="2" id="KW-0479">Metal-binding</keyword>
<dbReference type="InterPro" id="IPR050072">
    <property type="entry name" value="Peptidase_M20A"/>
</dbReference>
<name>A0A5K7Z8J1_9BACT</name>
<evidence type="ECO:0000313" key="7">
    <source>
        <dbReference type="Proteomes" id="UP000427769"/>
    </source>
</evidence>
<dbReference type="PANTHER" id="PTHR43808">
    <property type="entry name" value="ACETYLORNITHINE DEACETYLASE"/>
    <property type="match status" value="1"/>
</dbReference>
<dbReference type="InterPro" id="IPR001261">
    <property type="entry name" value="ArgE/DapE_CS"/>
</dbReference>
<evidence type="ECO:0000256" key="3">
    <source>
        <dbReference type="ARBA" id="ARBA00022801"/>
    </source>
</evidence>
<proteinExistence type="predicted"/>
<comment type="cofactor">
    <cofactor evidence="1">
        <name>Zn(2+)</name>
        <dbReference type="ChEBI" id="CHEBI:29105"/>
    </cofactor>
</comment>
<dbReference type="Gene3D" id="3.30.70.360">
    <property type="match status" value="1"/>
</dbReference>
<protein>
    <submittedName>
        <fullName evidence="6">Acetylornithine deacetylase</fullName>
    </submittedName>
</protein>
<dbReference type="GO" id="GO:0046872">
    <property type="term" value="F:metal ion binding"/>
    <property type="evidence" value="ECO:0007669"/>
    <property type="project" value="UniProtKB-KW"/>
</dbReference>
<gene>
    <name evidence="6" type="ORF">DSCW_44320</name>
</gene>
<dbReference type="Proteomes" id="UP000427769">
    <property type="component" value="Chromosome"/>
</dbReference>
<dbReference type="KEGG" id="dwd:DSCW_44320"/>
<dbReference type="EMBL" id="AP021875">
    <property type="protein sequence ID" value="BBO77015.1"/>
    <property type="molecule type" value="Genomic_DNA"/>
</dbReference>
<feature type="domain" description="Peptidase M20 dimerisation" evidence="5">
    <location>
        <begin position="190"/>
        <end position="304"/>
    </location>
</feature>
<reference evidence="6 7" key="1">
    <citation type="submission" date="2019-11" db="EMBL/GenBank/DDBJ databases">
        <title>Comparative genomics of hydrocarbon-degrading Desulfosarcina strains.</title>
        <authorList>
            <person name="Watanabe M."/>
            <person name="Kojima H."/>
            <person name="Fukui M."/>
        </authorList>
    </citation>
    <scope>NUCLEOTIDE SEQUENCE [LARGE SCALE GENOMIC DNA]</scope>
    <source>
        <strain evidence="6 7">PP31</strain>
    </source>
</reference>
<evidence type="ECO:0000259" key="5">
    <source>
        <dbReference type="Pfam" id="PF07687"/>
    </source>
</evidence>
<dbReference type="AlphaFoldDB" id="A0A5K7Z8J1"/>
<dbReference type="Pfam" id="PF07687">
    <property type="entry name" value="M20_dimer"/>
    <property type="match status" value="1"/>
</dbReference>
<evidence type="ECO:0000256" key="4">
    <source>
        <dbReference type="ARBA" id="ARBA00022833"/>
    </source>
</evidence>
<keyword evidence="3" id="KW-0378">Hydrolase</keyword>
<dbReference type="GO" id="GO:0016787">
    <property type="term" value="F:hydrolase activity"/>
    <property type="evidence" value="ECO:0007669"/>
    <property type="project" value="UniProtKB-KW"/>
</dbReference>
<evidence type="ECO:0000313" key="6">
    <source>
        <dbReference type="EMBL" id="BBO77015.1"/>
    </source>
</evidence>
<keyword evidence="4" id="KW-0862">Zinc</keyword>
<accession>A0A5K7Z8J1</accession>
<sequence length="427" mass="46229">MISEKSVKKVLAQIDPREVIDLTASLVRCNTVWDPGAGTSERPAAELAACWASQRGFDVTTEEVAPGRPNVIVRWEGGPGSRTLMFEGHTDVVTAGDRSRWRYDPFGAQIEKGRMFGRGTNDTKGNLAAMLVAMAALKAAGLPLAGAVVGGVLCDEEGMMTGVQHFIDQGHADTVTAAVICEPQDGLICIAQKGAVRARFVVNGRMSHGAMPLSGLNPAPAVALIIDGLADLESEAIEHPGKDPLLGWPSFTPTVIQAPAQGPPQLNVMPGEAEILVDVRTTPDQQHDAIRSALLELAERTTVETHRHYRELDRRLDIQRPDEISVTVEFLSDRPCTRTDENDPVVTSAVWASRRIEKEEPQFAGVPGATDGTFLWSCKNIPIVTMGAGDRQVPHQVDEWVDLDQLVNTARIYALTALHYLDPEMDG</sequence>
<dbReference type="InterPro" id="IPR011650">
    <property type="entry name" value="Peptidase_M20_dimer"/>
</dbReference>
<evidence type="ECO:0000256" key="1">
    <source>
        <dbReference type="ARBA" id="ARBA00001947"/>
    </source>
</evidence>
<dbReference type="InterPro" id="IPR036264">
    <property type="entry name" value="Bact_exopeptidase_dim_dom"/>
</dbReference>